<evidence type="ECO:0000259" key="2">
    <source>
        <dbReference type="PROSITE" id="PS50181"/>
    </source>
</evidence>
<name>A0A8J5RJG3_ZIZPA</name>
<dbReference type="Pfam" id="PF00646">
    <property type="entry name" value="F-box"/>
    <property type="match status" value="1"/>
</dbReference>
<protein>
    <recommendedName>
        <fullName evidence="2">F-box domain-containing protein</fullName>
    </recommendedName>
</protein>
<proteinExistence type="predicted"/>
<dbReference type="InterPro" id="IPR001810">
    <property type="entry name" value="F-box_dom"/>
</dbReference>
<reference evidence="3" key="1">
    <citation type="journal article" date="2021" name="bioRxiv">
        <title>Whole Genome Assembly and Annotation of Northern Wild Rice, Zizania palustris L., Supports a Whole Genome Duplication in the Zizania Genus.</title>
        <authorList>
            <person name="Haas M."/>
            <person name="Kono T."/>
            <person name="Macchietto M."/>
            <person name="Millas R."/>
            <person name="McGilp L."/>
            <person name="Shao M."/>
            <person name="Duquette J."/>
            <person name="Hirsch C.N."/>
            <person name="Kimball J."/>
        </authorList>
    </citation>
    <scope>NUCLEOTIDE SEQUENCE</scope>
    <source>
        <tissue evidence="3">Fresh leaf tissue</tissue>
    </source>
</reference>
<feature type="region of interest" description="Disordered" evidence="1">
    <location>
        <begin position="76"/>
        <end position="96"/>
    </location>
</feature>
<dbReference type="Proteomes" id="UP000729402">
    <property type="component" value="Unassembled WGS sequence"/>
</dbReference>
<sequence length="513" mass="57362">MSMLRSSAASNEEKVYMVATSKVDYLLRIALKMVSSKSKRNASPLLQQYSSVPVSVKEQHKVVGHYNDLLAMQPQGNQALDGTADPRDGQMPGEGSSTNISDLPHDMLHAIMSSLPAVDLVLTGTLSSRWRNLWTSSACLDIDVNQFGRQRGQQFSRFVSWLLERRGSRALDAFRLHTAETAGASSWIAYGLRNDSRVVEFSEDLRCEPVKLEHGVVDFTSRHLKILLLSNVCLDASVFHPINSACPSLESLELRDSSLEIMEISSRSLLHLVMDNCCLFENLVISTPSLLSLCVKTPQHRAPMLKRFPCIQAAEILLDECFHSSDEGMDDDDDDDEQDEKDVNHRMLGSLREARSIELIVPLREGIFDREIRLFPMFNNLTSLTLGEWCMSDNFSPLLRFLWHSPVLQDLTLKLDMEVCQYCMQDEPTAFAPVKPFTIDHLKKLTIYSWAGDDRVGKLLKALDPICKSLPDVKLVPLTTPELDYLVSKLHEFTGGGDDDAAAAASALAVSWT</sequence>
<dbReference type="InterPro" id="IPR053197">
    <property type="entry name" value="F-box_SCFL_complex_component"/>
</dbReference>
<dbReference type="AlphaFoldDB" id="A0A8J5RJG3"/>
<dbReference type="InterPro" id="IPR055411">
    <property type="entry name" value="LRR_FXL15/At3g58940/PEG3-like"/>
</dbReference>
<evidence type="ECO:0000313" key="3">
    <source>
        <dbReference type="EMBL" id="KAG8046883.1"/>
    </source>
</evidence>
<dbReference type="PANTHER" id="PTHR34223">
    <property type="entry name" value="OS11G0201299 PROTEIN"/>
    <property type="match status" value="1"/>
</dbReference>
<dbReference type="EMBL" id="JAAALK010000290">
    <property type="protein sequence ID" value="KAG8046883.1"/>
    <property type="molecule type" value="Genomic_DNA"/>
</dbReference>
<dbReference type="Pfam" id="PF24758">
    <property type="entry name" value="LRR_At5g56370"/>
    <property type="match status" value="1"/>
</dbReference>
<organism evidence="3 4">
    <name type="scientific">Zizania palustris</name>
    <name type="common">Northern wild rice</name>
    <dbReference type="NCBI Taxonomy" id="103762"/>
    <lineage>
        <taxon>Eukaryota</taxon>
        <taxon>Viridiplantae</taxon>
        <taxon>Streptophyta</taxon>
        <taxon>Embryophyta</taxon>
        <taxon>Tracheophyta</taxon>
        <taxon>Spermatophyta</taxon>
        <taxon>Magnoliopsida</taxon>
        <taxon>Liliopsida</taxon>
        <taxon>Poales</taxon>
        <taxon>Poaceae</taxon>
        <taxon>BOP clade</taxon>
        <taxon>Oryzoideae</taxon>
        <taxon>Oryzeae</taxon>
        <taxon>Zizaniinae</taxon>
        <taxon>Zizania</taxon>
    </lineage>
</organism>
<dbReference type="PROSITE" id="PS50181">
    <property type="entry name" value="FBOX"/>
    <property type="match status" value="1"/>
</dbReference>
<reference evidence="3" key="2">
    <citation type="submission" date="2021-02" db="EMBL/GenBank/DDBJ databases">
        <authorList>
            <person name="Kimball J.A."/>
            <person name="Haas M.W."/>
            <person name="Macchietto M."/>
            <person name="Kono T."/>
            <person name="Duquette J."/>
            <person name="Shao M."/>
        </authorList>
    </citation>
    <scope>NUCLEOTIDE SEQUENCE</scope>
    <source>
        <tissue evidence="3">Fresh leaf tissue</tissue>
    </source>
</reference>
<evidence type="ECO:0000313" key="4">
    <source>
        <dbReference type="Proteomes" id="UP000729402"/>
    </source>
</evidence>
<comment type="caution">
    <text evidence="3">The sequence shown here is derived from an EMBL/GenBank/DDBJ whole genome shotgun (WGS) entry which is preliminary data.</text>
</comment>
<dbReference type="OrthoDB" id="603691at2759"/>
<dbReference type="PANTHER" id="PTHR34223:SF81">
    <property type="entry name" value="OS08G0281600 PROTEIN"/>
    <property type="match status" value="1"/>
</dbReference>
<evidence type="ECO:0000256" key="1">
    <source>
        <dbReference type="SAM" id="MobiDB-lite"/>
    </source>
</evidence>
<keyword evidence="4" id="KW-1185">Reference proteome</keyword>
<accession>A0A8J5RJG3</accession>
<feature type="domain" description="F-box" evidence="2">
    <location>
        <begin position="97"/>
        <end position="133"/>
    </location>
</feature>
<gene>
    <name evidence="3" type="ORF">GUJ93_ZPchr0008g12744</name>
</gene>